<proteinExistence type="predicted"/>
<evidence type="ECO:0000313" key="3">
    <source>
        <dbReference type="Proteomes" id="UP001220256"/>
    </source>
</evidence>
<dbReference type="Proteomes" id="UP001220256">
    <property type="component" value="Unassembled WGS sequence"/>
</dbReference>
<dbReference type="EMBL" id="JAPVEB010000003">
    <property type="protein sequence ID" value="KAJ5269288.1"/>
    <property type="molecule type" value="Genomic_DNA"/>
</dbReference>
<accession>A0ABQ8WGU0</accession>
<feature type="compositionally biased region" description="Polar residues" evidence="1">
    <location>
        <begin position="53"/>
        <end position="69"/>
    </location>
</feature>
<gene>
    <name evidence="2" type="ORF">N7505_005046</name>
</gene>
<evidence type="ECO:0000256" key="1">
    <source>
        <dbReference type="SAM" id="MobiDB-lite"/>
    </source>
</evidence>
<comment type="caution">
    <text evidence="2">The sequence shown here is derived from an EMBL/GenBank/DDBJ whole genome shotgun (WGS) entry which is preliminary data.</text>
</comment>
<reference evidence="2 3" key="1">
    <citation type="journal article" date="2023" name="IMA Fungus">
        <title>Comparative genomic study of the Penicillium genus elucidates a diverse pangenome and 15 lateral gene transfer events.</title>
        <authorList>
            <person name="Petersen C."/>
            <person name="Sorensen T."/>
            <person name="Nielsen M.R."/>
            <person name="Sondergaard T.E."/>
            <person name="Sorensen J.L."/>
            <person name="Fitzpatrick D.A."/>
            <person name="Frisvad J.C."/>
            <person name="Nielsen K.L."/>
        </authorList>
    </citation>
    <scope>NUCLEOTIDE SEQUENCE [LARGE SCALE GENOMIC DNA]</scope>
    <source>
        <strain evidence="2 3">IBT 3361</strain>
    </source>
</reference>
<sequence>MCVLKGRSSECAYTPKITKRPGQHRFRPVRDRARNLDSAIGSLVERQEMAQPPCTSSPDGEFQSTEGSVGRIRTQQGETNYVGAEHWAAIAGDQPQNDRSPDLLMGTRSAVTLEELLHAVPPRTVVDRLISRYFNAMDFFACMYGLCLQGIEAAFG</sequence>
<name>A0ABQ8WGU0_PENCH</name>
<protein>
    <submittedName>
        <fullName evidence="2">Uncharacterized protein</fullName>
    </submittedName>
</protein>
<keyword evidence="3" id="KW-1185">Reference proteome</keyword>
<organism evidence="2 3">
    <name type="scientific">Penicillium chrysogenum</name>
    <name type="common">Penicillium notatum</name>
    <dbReference type="NCBI Taxonomy" id="5076"/>
    <lineage>
        <taxon>Eukaryota</taxon>
        <taxon>Fungi</taxon>
        <taxon>Dikarya</taxon>
        <taxon>Ascomycota</taxon>
        <taxon>Pezizomycotina</taxon>
        <taxon>Eurotiomycetes</taxon>
        <taxon>Eurotiomycetidae</taxon>
        <taxon>Eurotiales</taxon>
        <taxon>Aspergillaceae</taxon>
        <taxon>Penicillium</taxon>
        <taxon>Penicillium chrysogenum species complex</taxon>
    </lineage>
</organism>
<evidence type="ECO:0000313" key="2">
    <source>
        <dbReference type="EMBL" id="KAJ5269288.1"/>
    </source>
</evidence>
<feature type="region of interest" description="Disordered" evidence="1">
    <location>
        <begin position="48"/>
        <end position="69"/>
    </location>
</feature>